<dbReference type="Pfam" id="PF01535">
    <property type="entry name" value="PPR"/>
    <property type="match status" value="2"/>
</dbReference>
<evidence type="ECO:0000313" key="3">
    <source>
        <dbReference type="EMBL" id="KAJ7948901.1"/>
    </source>
</evidence>
<dbReference type="PROSITE" id="PS51375">
    <property type="entry name" value="PPR"/>
    <property type="match status" value="3"/>
</dbReference>
<dbReference type="PANTHER" id="PTHR47926">
    <property type="entry name" value="PENTATRICOPEPTIDE REPEAT-CONTAINING PROTEIN"/>
    <property type="match status" value="1"/>
</dbReference>
<dbReference type="GO" id="GO:0099402">
    <property type="term" value="P:plant organ development"/>
    <property type="evidence" value="ECO:0007669"/>
    <property type="project" value="UniProtKB-ARBA"/>
</dbReference>
<dbReference type="PANTHER" id="PTHR47926:SF426">
    <property type="entry name" value="TETRATRICOPEPTIDE-LIKE HELICAL DOMAIN SUPERFAMILY, DYW DOMAIN-CONTAINING PROTEIN"/>
    <property type="match status" value="1"/>
</dbReference>
<protein>
    <submittedName>
        <fullName evidence="3">Pentatricopeptide repeat</fullName>
    </submittedName>
</protein>
<dbReference type="NCBIfam" id="TIGR00756">
    <property type="entry name" value="PPR"/>
    <property type="match status" value="3"/>
</dbReference>
<dbReference type="KEGG" id="qsa:O6P43_029319"/>
<accession>A0AAD7L152</accession>
<reference evidence="3" key="1">
    <citation type="journal article" date="2023" name="Science">
        <title>Elucidation of the pathway for biosynthesis of saponin adjuvants from the soapbark tree.</title>
        <authorList>
            <person name="Reed J."/>
            <person name="Orme A."/>
            <person name="El-Demerdash A."/>
            <person name="Owen C."/>
            <person name="Martin L.B.B."/>
            <person name="Misra R.C."/>
            <person name="Kikuchi S."/>
            <person name="Rejzek M."/>
            <person name="Martin A.C."/>
            <person name="Harkess A."/>
            <person name="Leebens-Mack J."/>
            <person name="Louveau T."/>
            <person name="Stephenson M.J."/>
            <person name="Osbourn A."/>
        </authorList>
    </citation>
    <scope>NUCLEOTIDE SEQUENCE</scope>
    <source>
        <strain evidence="3">S10</strain>
    </source>
</reference>
<name>A0AAD7L152_QUISA</name>
<feature type="repeat" description="PPR" evidence="2">
    <location>
        <begin position="23"/>
        <end position="57"/>
    </location>
</feature>
<proteinExistence type="predicted"/>
<keyword evidence="4" id="KW-1185">Reference proteome</keyword>
<evidence type="ECO:0000313" key="4">
    <source>
        <dbReference type="Proteomes" id="UP001163823"/>
    </source>
</evidence>
<organism evidence="3 4">
    <name type="scientific">Quillaja saponaria</name>
    <name type="common">Soap bark tree</name>
    <dbReference type="NCBI Taxonomy" id="32244"/>
    <lineage>
        <taxon>Eukaryota</taxon>
        <taxon>Viridiplantae</taxon>
        <taxon>Streptophyta</taxon>
        <taxon>Embryophyta</taxon>
        <taxon>Tracheophyta</taxon>
        <taxon>Spermatophyta</taxon>
        <taxon>Magnoliopsida</taxon>
        <taxon>eudicotyledons</taxon>
        <taxon>Gunneridae</taxon>
        <taxon>Pentapetalae</taxon>
        <taxon>rosids</taxon>
        <taxon>fabids</taxon>
        <taxon>Fabales</taxon>
        <taxon>Quillajaceae</taxon>
        <taxon>Quillaja</taxon>
    </lineage>
</organism>
<evidence type="ECO:0000256" key="1">
    <source>
        <dbReference type="ARBA" id="ARBA00022737"/>
    </source>
</evidence>
<comment type="caution">
    <text evidence="3">The sequence shown here is derived from an EMBL/GenBank/DDBJ whole genome shotgun (WGS) entry which is preliminary data.</text>
</comment>
<dbReference type="InterPro" id="IPR046960">
    <property type="entry name" value="PPR_At4g14850-like_plant"/>
</dbReference>
<dbReference type="AlphaFoldDB" id="A0AAD7L152"/>
<sequence>MHMQNVNVWEGARRAFDELLVKDVIFWTSLASSYVHCGLPRHGLGLLCEMGLDGVKPNAMTVSTILPACSELKDLLSGQAIHGFVVRNGIGENVFVCGALVSMYARCMSIKQARLVFDNISHHDIVSWNVILTAYFTNRECKKGLALFYHMRNEALVDMHAKCGDLDLSQRVFNMIAGNDTVAWNTIIIANSMHGNAEEAVFLFNKMLQSRVKPNSVTFAGVLSGCSQSRLVEKGFLIFYSMRRDHLIEPDTDHYSCMIDILSRAGRLEEACKFIRRMPMEPTASAWWMQSL</sequence>
<gene>
    <name evidence="3" type="ORF">O6P43_029319</name>
</gene>
<dbReference type="InterPro" id="IPR011990">
    <property type="entry name" value="TPR-like_helical_dom_sf"/>
</dbReference>
<evidence type="ECO:0000256" key="2">
    <source>
        <dbReference type="PROSITE-ProRule" id="PRU00708"/>
    </source>
</evidence>
<dbReference type="FunFam" id="1.25.40.10:FF:000158">
    <property type="entry name" value="pentatricopeptide repeat-containing protein At2g33680"/>
    <property type="match status" value="1"/>
</dbReference>
<dbReference type="Pfam" id="PF13041">
    <property type="entry name" value="PPR_2"/>
    <property type="match status" value="1"/>
</dbReference>
<dbReference type="GO" id="GO:0003723">
    <property type="term" value="F:RNA binding"/>
    <property type="evidence" value="ECO:0007669"/>
    <property type="project" value="InterPro"/>
</dbReference>
<dbReference type="Proteomes" id="UP001163823">
    <property type="component" value="Chromosome 12"/>
</dbReference>
<dbReference type="Pfam" id="PF12854">
    <property type="entry name" value="PPR_1"/>
    <property type="match status" value="1"/>
</dbReference>
<dbReference type="GO" id="GO:0009451">
    <property type="term" value="P:RNA modification"/>
    <property type="evidence" value="ECO:0007669"/>
    <property type="project" value="InterPro"/>
</dbReference>
<feature type="repeat" description="PPR" evidence="2">
    <location>
        <begin position="180"/>
        <end position="214"/>
    </location>
</feature>
<feature type="repeat" description="PPR" evidence="2">
    <location>
        <begin position="251"/>
        <end position="281"/>
    </location>
</feature>
<dbReference type="EMBL" id="JARAOO010000012">
    <property type="protein sequence ID" value="KAJ7948901.1"/>
    <property type="molecule type" value="Genomic_DNA"/>
</dbReference>
<dbReference type="Gene3D" id="1.25.40.10">
    <property type="entry name" value="Tetratricopeptide repeat domain"/>
    <property type="match status" value="3"/>
</dbReference>
<keyword evidence="1" id="KW-0677">Repeat</keyword>
<dbReference type="InterPro" id="IPR002885">
    <property type="entry name" value="PPR_rpt"/>
</dbReference>